<evidence type="ECO:0000313" key="3">
    <source>
        <dbReference type="EMBL" id="SHG25916.1"/>
    </source>
</evidence>
<dbReference type="RefSeq" id="WP_072961564.1">
    <property type="nucleotide sequence ID" value="NZ_FQUT01000012.1"/>
</dbReference>
<proteinExistence type="predicted"/>
<name>A0A1M5IC84_9FLAO</name>
<reference evidence="4" key="1">
    <citation type="submission" date="2016-11" db="EMBL/GenBank/DDBJ databases">
        <authorList>
            <person name="Varghese N."/>
            <person name="Submissions S."/>
        </authorList>
    </citation>
    <scope>NUCLEOTIDE SEQUENCE [LARGE SCALE GENOMIC DNA]</scope>
    <source>
        <strain evidence="4">DSM 27619</strain>
    </source>
</reference>
<evidence type="ECO:0000313" key="4">
    <source>
        <dbReference type="Proteomes" id="UP000184518"/>
    </source>
</evidence>
<dbReference type="Proteomes" id="UP000184518">
    <property type="component" value="Unassembled WGS sequence"/>
</dbReference>
<dbReference type="AlphaFoldDB" id="A0A1M5IC84"/>
<feature type="chain" id="PRO_5013087286" evidence="2">
    <location>
        <begin position="22"/>
        <end position="400"/>
    </location>
</feature>
<protein>
    <submittedName>
        <fullName evidence="3">Uncharacterized protein</fullName>
    </submittedName>
</protein>
<sequence length="400" mass="45725">MKINLLQIIIGILIIPNSTFAQNDGGMARETYQMQVINVSAEYGGREIERPELSGRIEARGGGNSRSGSKKATSTRKSKVSINGEEFLVSADAEKRVAEFIDHYKTNGTVGKYVAAVASIFSLFDLFTLEKGFSNLDARFKLSTFSSEEVLLSLSAPDRWNRSWRAQAVGLIEENLINSIKNKDQEHKMWLRIRDIIANPERYKEGGMKYNHSEKKLMFRSYPAEAYRSIAGFDFDLTEFDLNQLGLLTDYLMYFPQSRDYLIYADYIYNFGNKKSDFNRLSARDKMLLNYALLNLNKESKNYLGNAFSKNSSHKDLTSKFWSTLSKFLYSESWSNGMATDSEIDDLGFFTDEPFSKSDLVTGQYPTMNLLQTNIPISWNFTPGTGLIRYNVFYFNTNQK</sequence>
<accession>A0A1M5IC84</accession>
<feature type="signal peptide" evidence="2">
    <location>
        <begin position="1"/>
        <end position="21"/>
    </location>
</feature>
<dbReference type="OrthoDB" id="9861442at2"/>
<organism evidence="3 4">
    <name type="scientific">Chryseobacterium arachidis</name>
    <dbReference type="NCBI Taxonomy" id="1416778"/>
    <lineage>
        <taxon>Bacteria</taxon>
        <taxon>Pseudomonadati</taxon>
        <taxon>Bacteroidota</taxon>
        <taxon>Flavobacteriia</taxon>
        <taxon>Flavobacteriales</taxon>
        <taxon>Weeksellaceae</taxon>
        <taxon>Chryseobacterium group</taxon>
        <taxon>Chryseobacterium</taxon>
    </lineage>
</organism>
<keyword evidence="2" id="KW-0732">Signal</keyword>
<keyword evidence="4" id="KW-1185">Reference proteome</keyword>
<feature type="region of interest" description="Disordered" evidence="1">
    <location>
        <begin position="54"/>
        <end position="76"/>
    </location>
</feature>
<evidence type="ECO:0000256" key="1">
    <source>
        <dbReference type="SAM" id="MobiDB-lite"/>
    </source>
</evidence>
<gene>
    <name evidence="3" type="ORF">SAMN05443633_11287</name>
</gene>
<dbReference type="EMBL" id="FQUT01000012">
    <property type="protein sequence ID" value="SHG25916.1"/>
    <property type="molecule type" value="Genomic_DNA"/>
</dbReference>
<evidence type="ECO:0000256" key="2">
    <source>
        <dbReference type="SAM" id="SignalP"/>
    </source>
</evidence>